<comment type="pathway">
    <text evidence="1">Cofactor biosynthesis; riboflavin biosynthesis.</text>
</comment>
<evidence type="ECO:0000256" key="2">
    <source>
        <dbReference type="ARBA" id="ARBA00022857"/>
    </source>
</evidence>
<accession>A0A0S2TFH4</accession>
<dbReference type="AlphaFoldDB" id="A0A0S2TFH4"/>
<keyword evidence="3" id="KW-0560">Oxidoreductase</keyword>
<dbReference type="InterPro" id="IPR024072">
    <property type="entry name" value="DHFR-like_dom_sf"/>
</dbReference>
<protein>
    <recommendedName>
        <fullName evidence="4">Bacterial bifunctional deaminase-reductase C-terminal domain-containing protein</fullName>
    </recommendedName>
</protein>
<proteinExistence type="predicted"/>
<sequence>MTTPTVTRLAPSYEAEVPLEGLYLQHALHRSELQQRPLVYSNFIASLDGRIAVAHPETGEIGVPDAITNRRDWRLYQELAAQADILVSSARYVRDLSAGKAQDSLPVSDDPAYDDLRAWRRQQGMAPQPAVVILSASLNLPIQALCEKLDRPVYVATGAQADAGRVRDIEACGARVLRVGEGKGVDGEMLVTALAAEGFCSIYSVAGPGVLETLLKAGAVNRLYLTQVHRLLGGASYDTLLEGGYLRPPADFTLKALYYDRGLTKGCGQFFSVYDAAGLERGC</sequence>
<feature type="domain" description="Bacterial bifunctional deaminase-reductase C-terminal" evidence="4">
    <location>
        <begin position="37"/>
        <end position="246"/>
    </location>
</feature>
<dbReference type="Pfam" id="PF01872">
    <property type="entry name" value="RibD_C"/>
    <property type="match status" value="1"/>
</dbReference>
<dbReference type="GO" id="GO:0008703">
    <property type="term" value="F:5-amino-6-(5-phosphoribosylamino)uracil reductase activity"/>
    <property type="evidence" value="ECO:0007669"/>
    <property type="project" value="InterPro"/>
</dbReference>
<dbReference type="EMBL" id="CP013099">
    <property type="protein sequence ID" value="ALP53900.1"/>
    <property type="molecule type" value="Genomic_DNA"/>
</dbReference>
<organism evidence="5 6">
    <name type="scientific">Candidatus Tenderia electrophaga</name>
    <dbReference type="NCBI Taxonomy" id="1748243"/>
    <lineage>
        <taxon>Bacteria</taxon>
        <taxon>Pseudomonadati</taxon>
        <taxon>Pseudomonadota</taxon>
        <taxon>Gammaproteobacteria</taxon>
        <taxon>Candidatus Tenderiales</taxon>
        <taxon>Candidatus Tenderiaceae</taxon>
        <taxon>Candidatus Tenderia</taxon>
    </lineage>
</organism>
<dbReference type="SUPFAM" id="SSF53597">
    <property type="entry name" value="Dihydrofolate reductase-like"/>
    <property type="match status" value="1"/>
</dbReference>
<keyword evidence="2" id="KW-0521">NADP</keyword>
<dbReference type="KEGG" id="tee:Tel_12570"/>
<keyword evidence="6" id="KW-1185">Reference proteome</keyword>
<dbReference type="InterPro" id="IPR002734">
    <property type="entry name" value="RibDG_C"/>
</dbReference>
<dbReference type="STRING" id="1748243.Tel_12570"/>
<evidence type="ECO:0000313" key="5">
    <source>
        <dbReference type="EMBL" id="ALP53900.1"/>
    </source>
</evidence>
<dbReference type="PANTHER" id="PTHR38011:SF7">
    <property type="entry name" value="2,5-DIAMINO-6-RIBOSYLAMINO-4(3H)-PYRIMIDINONE 5'-PHOSPHATE REDUCTASE"/>
    <property type="match status" value="1"/>
</dbReference>
<dbReference type="PANTHER" id="PTHR38011">
    <property type="entry name" value="DIHYDROFOLATE REDUCTASE FAMILY PROTEIN (AFU_ORTHOLOGUE AFUA_8G06820)"/>
    <property type="match status" value="1"/>
</dbReference>
<reference evidence="5" key="1">
    <citation type="submission" date="2015-10" db="EMBL/GenBank/DDBJ databases">
        <title>Description of Candidatus Tenderia electrophaga gen. nov, sp. nov., an Uncultivated Electroautotroph from a Biocathode Enrichment.</title>
        <authorList>
            <person name="Eddie B.J."/>
            <person name="Malanoski A.P."/>
            <person name="Wang Z."/>
            <person name="Hall R.J."/>
            <person name="Oh S.D."/>
            <person name="Heiner C."/>
            <person name="Lin B."/>
            <person name="Strycharz-Glaven S.M."/>
        </authorList>
    </citation>
    <scope>NUCLEOTIDE SEQUENCE [LARGE SCALE GENOMIC DNA]</scope>
    <source>
        <strain evidence="5">NRL1</strain>
    </source>
</reference>
<gene>
    <name evidence="5" type="ORF">Tel_12570</name>
</gene>
<dbReference type="Proteomes" id="UP000055136">
    <property type="component" value="Chromosome"/>
</dbReference>
<evidence type="ECO:0000259" key="4">
    <source>
        <dbReference type="Pfam" id="PF01872"/>
    </source>
</evidence>
<evidence type="ECO:0000256" key="1">
    <source>
        <dbReference type="ARBA" id="ARBA00005104"/>
    </source>
</evidence>
<dbReference type="InterPro" id="IPR050765">
    <property type="entry name" value="Riboflavin_Biosynth_HTPR"/>
</dbReference>
<evidence type="ECO:0000313" key="6">
    <source>
        <dbReference type="Proteomes" id="UP000055136"/>
    </source>
</evidence>
<dbReference type="Gene3D" id="3.40.430.10">
    <property type="entry name" value="Dihydrofolate Reductase, subunit A"/>
    <property type="match status" value="1"/>
</dbReference>
<dbReference type="GO" id="GO:0009231">
    <property type="term" value="P:riboflavin biosynthetic process"/>
    <property type="evidence" value="ECO:0007669"/>
    <property type="project" value="InterPro"/>
</dbReference>
<name>A0A0S2TFH4_9GAMM</name>
<evidence type="ECO:0000256" key="3">
    <source>
        <dbReference type="ARBA" id="ARBA00023002"/>
    </source>
</evidence>